<comment type="caution">
    <text evidence="4">The sequence shown here is derived from an EMBL/GenBank/DDBJ whole genome shotgun (WGS) entry which is preliminary data.</text>
</comment>
<protein>
    <recommendedName>
        <fullName evidence="3">Protein kinase domain-containing protein</fullName>
    </recommendedName>
</protein>
<dbReference type="GO" id="GO:0004672">
    <property type="term" value="F:protein kinase activity"/>
    <property type="evidence" value="ECO:0007669"/>
    <property type="project" value="InterPro"/>
</dbReference>
<dbReference type="Proteomes" id="UP000284657">
    <property type="component" value="Unassembled WGS sequence"/>
</dbReference>
<proteinExistence type="predicted"/>
<dbReference type="PROSITE" id="PS00108">
    <property type="entry name" value="PROTEIN_KINASE_ST"/>
    <property type="match status" value="1"/>
</dbReference>
<dbReference type="SMART" id="SM00220">
    <property type="entry name" value="S_TKc"/>
    <property type="match status" value="1"/>
</dbReference>
<gene>
    <name evidence="4" type="ORF">BBJ29_003603</name>
</gene>
<organism evidence="4 5">
    <name type="scientific">Phytophthora kernoviae</name>
    <dbReference type="NCBI Taxonomy" id="325452"/>
    <lineage>
        <taxon>Eukaryota</taxon>
        <taxon>Sar</taxon>
        <taxon>Stramenopiles</taxon>
        <taxon>Oomycota</taxon>
        <taxon>Peronosporomycetes</taxon>
        <taxon>Peronosporales</taxon>
        <taxon>Peronosporaceae</taxon>
        <taxon>Phytophthora</taxon>
    </lineage>
</organism>
<evidence type="ECO:0000313" key="5">
    <source>
        <dbReference type="Proteomes" id="UP000284657"/>
    </source>
</evidence>
<dbReference type="GO" id="GO:0005524">
    <property type="term" value="F:ATP binding"/>
    <property type="evidence" value="ECO:0007669"/>
    <property type="project" value="UniProtKB-KW"/>
</dbReference>
<keyword evidence="1" id="KW-0547">Nucleotide-binding</keyword>
<dbReference type="AlphaFoldDB" id="A0A3R7N420"/>
<dbReference type="CDD" id="cd00180">
    <property type="entry name" value="PKc"/>
    <property type="match status" value="1"/>
</dbReference>
<name>A0A3R7N420_9STRA</name>
<dbReference type="EMBL" id="MBAD02001275">
    <property type="protein sequence ID" value="RLN56395.1"/>
    <property type="molecule type" value="Genomic_DNA"/>
</dbReference>
<dbReference type="Pfam" id="PF07714">
    <property type="entry name" value="PK_Tyr_Ser-Thr"/>
    <property type="match status" value="1"/>
</dbReference>
<feature type="domain" description="Protein kinase" evidence="3">
    <location>
        <begin position="1"/>
        <end position="146"/>
    </location>
</feature>
<dbReference type="InterPro" id="IPR011009">
    <property type="entry name" value="Kinase-like_dom_sf"/>
</dbReference>
<accession>A0A3R7N420</accession>
<reference evidence="4 5" key="1">
    <citation type="submission" date="2018-07" db="EMBL/GenBank/DDBJ databases">
        <title>Genome sequencing of oomycete isolates from Chile give support for New Zealand origin for Phytophthora kernoviae and make available the first Nothophytophthora sp. genome.</title>
        <authorList>
            <person name="Studholme D.J."/>
            <person name="Sanfuentes E."/>
            <person name="Panda P."/>
            <person name="Hill R."/>
            <person name="Sambles C."/>
            <person name="Grant M."/>
            <person name="Williams N.M."/>
            <person name="Mcdougal R.L."/>
        </authorList>
    </citation>
    <scope>NUCLEOTIDE SEQUENCE [LARGE SCALE GENOMIC DNA]</scope>
    <source>
        <strain evidence="4">Chile7</strain>
    </source>
</reference>
<evidence type="ECO:0000259" key="3">
    <source>
        <dbReference type="PROSITE" id="PS50011"/>
    </source>
</evidence>
<keyword evidence="2" id="KW-0067">ATP-binding</keyword>
<dbReference type="InterPro" id="IPR050198">
    <property type="entry name" value="Non-receptor_tyrosine_kinases"/>
</dbReference>
<dbReference type="Gene3D" id="1.10.510.10">
    <property type="entry name" value="Transferase(Phosphotransferase) domain 1"/>
    <property type="match status" value="1"/>
</dbReference>
<dbReference type="InterPro" id="IPR001245">
    <property type="entry name" value="Ser-Thr/Tyr_kinase_cat_dom"/>
</dbReference>
<sequence length="146" mass="16535">MRENKLLSYGSVHRGTWQAGATGGKRVKVVIKCLLVDDDDTKKSFYKEVDVWQRLDHPHVVKFYGACHLSSPAFFVCDDATHGNFVEYFEEDKSQLWRLFYEAVLGLSFLHAEKVVHGDLKCTNLLVGSDNKAKLCDFGFAASQWG</sequence>
<dbReference type="InterPro" id="IPR000719">
    <property type="entry name" value="Prot_kinase_dom"/>
</dbReference>
<dbReference type="SUPFAM" id="SSF56112">
    <property type="entry name" value="Protein kinase-like (PK-like)"/>
    <property type="match status" value="1"/>
</dbReference>
<evidence type="ECO:0000256" key="2">
    <source>
        <dbReference type="ARBA" id="ARBA00022840"/>
    </source>
</evidence>
<dbReference type="InterPro" id="IPR008271">
    <property type="entry name" value="Ser/Thr_kinase_AS"/>
</dbReference>
<evidence type="ECO:0000313" key="4">
    <source>
        <dbReference type="EMBL" id="RLN56395.1"/>
    </source>
</evidence>
<dbReference type="PROSITE" id="PS50011">
    <property type="entry name" value="PROTEIN_KINASE_DOM"/>
    <property type="match status" value="1"/>
</dbReference>
<evidence type="ECO:0000256" key="1">
    <source>
        <dbReference type="ARBA" id="ARBA00022741"/>
    </source>
</evidence>
<dbReference type="PANTHER" id="PTHR24418">
    <property type="entry name" value="TYROSINE-PROTEIN KINASE"/>
    <property type="match status" value="1"/>
</dbReference>